<dbReference type="PANTHER" id="PTHR11706:SF33">
    <property type="entry name" value="NATURAL RESISTANCE-ASSOCIATED MACROPHAGE PROTEIN 2"/>
    <property type="match status" value="1"/>
</dbReference>
<name>A0A9W5REW1_9ACTO</name>
<dbReference type="GO" id="GO:0005384">
    <property type="term" value="F:manganese ion transmembrane transporter activity"/>
    <property type="evidence" value="ECO:0007669"/>
    <property type="project" value="TreeGrafter"/>
</dbReference>
<feature type="transmembrane region" description="Helical" evidence="6">
    <location>
        <begin position="120"/>
        <end position="139"/>
    </location>
</feature>
<dbReference type="NCBIfam" id="NF037982">
    <property type="entry name" value="Nramp_1"/>
    <property type="match status" value="1"/>
</dbReference>
<sequence>MAPAKKVRKHRLWPMLGPAFVAAVAYVDPGNVAANISAGATYSYMLVWVLVLANLMAVLVQYQSAKLGLVTGRSLPEILGDRLPKRRRIAFWVQAEIIAAATDLAEIIGGAIALQLLFDLPLIVGGLIVGAVSMSLLIFQNARRQRQFEAIVVSLLVVITGGFLAGLFIEPPSASGVVSGLVPRFSDTNSVLIAASMLGATVMPHAIYLHSSLVNHRFNKKNRNLKILLRATRTDVVFALVVAGAVNLGLLLLAASALGGHAGTDSIEGAHAAIESVLGPGIGVVFAVGLLASSLASTSVGAYAGSEIMGGLLHVRVPLWARRLVTLIPALIVLWVYPNPSWALVISQVALSFGIPFAIIPLTWYTAREEIMGEYRDGMVMKVAMVAVSALIVVLNFALIYLTFTGVDVPA</sequence>
<feature type="transmembrane region" description="Helical" evidence="6">
    <location>
        <begin position="12"/>
        <end position="29"/>
    </location>
</feature>
<dbReference type="Pfam" id="PF01566">
    <property type="entry name" value="Nramp"/>
    <property type="match status" value="1"/>
</dbReference>
<dbReference type="EMBL" id="AGWN01000001">
    <property type="protein sequence ID" value="EPD31151.1"/>
    <property type="molecule type" value="Genomic_DNA"/>
</dbReference>
<dbReference type="OrthoDB" id="9787548at2"/>
<feature type="transmembrane region" description="Helical" evidence="6">
    <location>
        <begin position="151"/>
        <end position="169"/>
    </location>
</feature>
<keyword evidence="2" id="KW-0813">Transport</keyword>
<dbReference type="GO" id="GO:0015086">
    <property type="term" value="F:cadmium ion transmembrane transporter activity"/>
    <property type="evidence" value="ECO:0007669"/>
    <property type="project" value="TreeGrafter"/>
</dbReference>
<dbReference type="NCBIfam" id="TIGR01197">
    <property type="entry name" value="nramp"/>
    <property type="match status" value="1"/>
</dbReference>
<feature type="transmembrane region" description="Helical" evidence="6">
    <location>
        <begin position="189"/>
        <end position="215"/>
    </location>
</feature>
<dbReference type="NCBIfam" id="NF001923">
    <property type="entry name" value="PRK00701.1"/>
    <property type="match status" value="1"/>
</dbReference>
<dbReference type="AlphaFoldDB" id="A0A9W5REW1"/>
<dbReference type="InterPro" id="IPR001046">
    <property type="entry name" value="NRAMP_fam"/>
</dbReference>
<keyword evidence="5 6" id="KW-0472">Membrane</keyword>
<evidence type="ECO:0000256" key="1">
    <source>
        <dbReference type="ARBA" id="ARBA00004141"/>
    </source>
</evidence>
<evidence type="ECO:0000256" key="4">
    <source>
        <dbReference type="ARBA" id="ARBA00022989"/>
    </source>
</evidence>
<reference evidence="7 8" key="1">
    <citation type="submission" date="2013-05" db="EMBL/GenBank/DDBJ databases">
        <title>The Genome Sequence of Actinomyces europaeus ACS-120-V-COL10B.</title>
        <authorList>
            <consortium name="The Broad Institute Genomics Platform"/>
            <person name="Earl A."/>
            <person name="Ward D."/>
            <person name="Feldgarden M."/>
            <person name="Gevers D."/>
            <person name="Saerens B."/>
            <person name="Vaneechoutte M."/>
            <person name="Walker B."/>
            <person name="Young S."/>
            <person name="Zeng Q."/>
            <person name="Gargeya S."/>
            <person name="Fitzgerald M."/>
            <person name="Haas B."/>
            <person name="Abouelleil A."/>
            <person name="Allen A.W."/>
            <person name="Alvarado L."/>
            <person name="Arachchi H.M."/>
            <person name="Berlin A.M."/>
            <person name="Chapman S.B."/>
            <person name="Gainer-Dewar J."/>
            <person name="Goldberg J."/>
            <person name="Griggs A."/>
            <person name="Gujja S."/>
            <person name="Hansen M."/>
            <person name="Howarth C."/>
            <person name="Imamovic A."/>
            <person name="Ireland A."/>
            <person name="Larimer J."/>
            <person name="McCowan C."/>
            <person name="Murphy C."/>
            <person name="Pearson M."/>
            <person name="Poon T.W."/>
            <person name="Priest M."/>
            <person name="Roberts A."/>
            <person name="Saif S."/>
            <person name="Shea T."/>
            <person name="Sisk P."/>
            <person name="Sykes S."/>
            <person name="Wortman J."/>
            <person name="Nusbaum C."/>
            <person name="Birren B."/>
        </authorList>
    </citation>
    <scope>NUCLEOTIDE SEQUENCE [LARGE SCALE GENOMIC DNA]</scope>
    <source>
        <strain evidence="7 8">ACS-120-V-Col10b</strain>
    </source>
</reference>
<evidence type="ECO:0000256" key="3">
    <source>
        <dbReference type="ARBA" id="ARBA00022692"/>
    </source>
</evidence>
<keyword evidence="4 6" id="KW-1133">Transmembrane helix</keyword>
<feature type="transmembrane region" description="Helical" evidence="6">
    <location>
        <begin position="317"/>
        <end position="337"/>
    </location>
</feature>
<feature type="transmembrane region" description="Helical" evidence="6">
    <location>
        <begin position="41"/>
        <end position="60"/>
    </location>
</feature>
<protein>
    <submittedName>
        <fullName evidence="7">Metal ion (Mn2+/Fe2+) transporter (Nramp) family metal ion transporter</fullName>
    </submittedName>
</protein>
<keyword evidence="3 6" id="KW-0812">Transmembrane</keyword>
<feature type="transmembrane region" description="Helical" evidence="6">
    <location>
        <begin position="343"/>
        <end position="367"/>
    </location>
</feature>
<evidence type="ECO:0000313" key="7">
    <source>
        <dbReference type="EMBL" id="EPD31151.1"/>
    </source>
</evidence>
<dbReference type="PRINTS" id="PR00447">
    <property type="entry name" value="NATRESASSCMP"/>
</dbReference>
<keyword evidence="8" id="KW-1185">Reference proteome</keyword>
<feature type="transmembrane region" description="Helical" evidence="6">
    <location>
        <begin position="89"/>
        <end position="114"/>
    </location>
</feature>
<dbReference type="RefSeq" id="WP_016444262.1">
    <property type="nucleotide sequence ID" value="NZ_KE150266.1"/>
</dbReference>
<comment type="subcellular location">
    <subcellularLocation>
        <location evidence="1">Membrane</location>
        <topology evidence="1">Multi-pass membrane protein</topology>
    </subcellularLocation>
</comment>
<evidence type="ECO:0000256" key="2">
    <source>
        <dbReference type="ARBA" id="ARBA00022448"/>
    </source>
</evidence>
<gene>
    <name evidence="7" type="ORF">HMPREF9238_00911</name>
</gene>
<feature type="transmembrane region" description="Helical" evidence="6">
    <location>
        <begin position="278"/>
        <end position="305"/>
    </location>
</feature>
<proteinExistence type="predicted"/>
<dbReference type="GO" id="GO:0005886">
    <property type="term" value="C:plasma membrane"/>
    <property type="evidence" value="ECO:0007669"/>
    <property type="project" value="TreeGrafter"/>
</dbReference>
<evidence type="ECO:0000313" key="8">
    <source>
        <dbReference type="Proteomes" id="UP000014387"/>
    </source>
</evidence>
<comment type="caution">
    <text evidence="7">The sequence shown here is derived from an EMBL/GenBank/DDBJ whole genome shotgun (WGS) entry which is preliminary data.</text>
</comment>
<dbReference type="PANTHER" id="PTHR11706">
    <property type="entry name" value="SOLUTE CARRIER PROTEIN FAMILY 11 MEMBER"/>
    <property type="match status" value="1"/>
</dbReference>
<feature type="transmembrane region" description="Helical" evidence="6">
    <location>
        <begin position="236"/>
        <end position="258"/>
    </location>
</feature>
<evidence type="ECO:0000256" key="6">
    <source>
        <dbReference type="SAM" id="Phobius"/>
    </source>
</evidence>
<dbReference type="Proteomes" id="UP000014387">
    <property type="component" value="Unassembled WGS sequence"/>
</dbReference>
<organism evidence="7 8">
    <name type="scientific">Gleimia europaea ACS-120-V-Col10b</name>
    <dbReference type="NCBI Taxonomy" id="883069"/>
    <lineage>
        <taxon>Bacteria</taxon>
        <taxon>Bacillati</taxon>
        <taxon>Actinomycetota</taxon>
        <taxon>Actinomycetes</taxon>
        <taxon>Actinomycetales</taxon>
        <taxon>Actinomycetaceae</taxon>
        <taxon>Gleimia</taxon>
    </lineage>
</organism>
<dbReference type="GO" id="GO:0034755">
    <property type="term" value="P:iron ion transmembrane transport"/>
    <property type="evidence" value="ECO:0007669"/>
    <property type="project" value="TreeGrafter"/>
</dbReference>
<feature type="transmembrane region" description="Helical" evidence="6">
    <location>
        <begin position="379"/>
        <end position="404"/>
    </location>
</feature>
<evidence type="ECO:0000256" key="5">
    <source>
        <dbReference type="ARBA" id="ARBA00023136"/>
    </source>
</evidence>
<accession>A0A9W5REW1</accession>